<gene>
    <name evidence="2" type="ORF">SSLN_LOCUS11881</name>
</gene>
<dbReference type="Proteomes" id="UP000275846">
    <property type="component" value="Unassembled WGS sequence"/>
</dbReference>
<protein>
    <submittedName>
        <fullName evidence="2 4">Uncharacterized protein</fullName>
    </submittedName>
</protein>
<name>A0A183T5Y2_SCHSO</name>
<accession>A0A183T5Y2</accession>
<keyword evidence="3" id="KW-1185">Reference proteome</keyword>
<reference evidence="2 3" key="2">
    <citation type="submission" date="2018-11" db="EMBL/GenBank/DDBJ databases">
        <authorList>
            <consortium name="Pathogen Informatics"/>
        </authorList>
    </citation>
    <scope>NUCLEOTIDE SEQUENCE [LARGE SCALE GENOMIC DNA]</scope>
    <source>
        <strain evidence="2 3">NST_G2</strain>
    </source>
</reference>
<feature type="region of interest" description="Disordered" evidence="1">
    <location>
        <begin position="1"/>
        <end position="114"/>
    </location>
</feature>
<feature type="compositionally biased region" description="Basic and acidic residues" evidence="1">
    <location>
        <begin position="29"/>
        <end position="51"/>
    </location>
</feature>
<reference evidence="4" key="1">
    <citation type="submission" date="2016-06" db="UniProtKB">
        <authorList>
            <consortium name="WormBaseParasite"/>
        </authorList>
    </citation>
    <scope>IDENTIFICATION</scope>
</reference>
<proteinExistence type="predicted"/>
<dbReference type="AlphaFoldDB" id="A0A183T5Y2"/>
<evidence type="ECO:0000313" key="3">
    <source>
        <dbReference type="Proteomes" id="UP000275846"/>
    </source>
</evidence>
<organism evidence="4">
    <name type="scientific">Schistocephalus solidus</name>
    <name type="common">Tapeworm</name>
    <dbReference type="NCBI Taxonomy" id="70667"/>
    <lineage>
        <taxon>Eukaryota</taxon>
        <taxon>Metazoa</taxon>
        <taxon>Spiralia</taxon>
        <taxon>Lophotrochozoa</taxon>
        <taxon>Platyhelminthes</taxon>
        <taxon>Cestoda</taxon>
        <taxon>Eucestoda</taxon>
        <taxon>Diphyllobothriidea</taxon>
        <taxon>Diphyllobothriidae</taxon>
        <taxon>Schistocephalus</taxon>
    </lineage>
</organism>
<evidence type="ECO:0000313" key="2">
    <source>
        <dbReference type="EMBL" id="VDL98266.1"/>
    </source>
</evidence>
<feature type="compositionally biased region" description="Basic and acidic residues" evidence="1">
    <location>
        <begin position="1"/>
        <end position="10"/>
    </location>
</feature>
<feature type="compositionally biased region" description="Basic and acidic residues" evidence="1">
    <location>
        <begin position="74"/>
        <end position="83"/>
    </location>
</feature>
<evidence type="ECO:0000256" key="1">
    <source>
        <dbReference type="SAM" id="MobiDB-lite"/>
    </source>
</evidence>
<dbReference type="EMBL" id="UYSU01036869">
    <property type="protein sequence ID" value="VDL98266.1"/>
    <property type="molecule type" value="Genomic_DNA"/>
</dbReference>
<dbReference type="WBParaSite" id="SSLN_0001233001-mRNA-1">
    <property type="protein sequence ID" value="SSLN_0001233001-mRNA-1"/>
    <property type="gene ID" value="SSLN_0001233001"/>
</dbReference>
<sequence>MFADDIKLPIRPDAGAPSARQFRVRHNRLSLDRSCEKPSKIKQEKWKSAKSEDDEIEDGEMANVSSSSSSEAEQEGKAAHEENEQPEPTEVRAATSDSVHGEYAHQARSRSTGPHIRLSEFEPLFVSERRIAPIFVSKEDHFTSLLRKLSSASLIHLEPNTKDCVTTAGAKFCKQPEAVVLPDDTAAAQSFQDDISWTLRRLKYLPYRPNENQLLFKLPVSEQSTWDPKVWLIASASY</sequence>
<evidence type="ECO:0000313" key="4">
    <source>
        <dbReference type="WBParaSite" id="SSLN_0001233001-mRNA-1"/>
    </source>
</evidence>